<dbReference type="RefSeq" id="WP_060571098.1">
    <property type="nucleotide sequence ID" value="NZ_CBCXWX010000009.1"/>
</dbReference>
<accession>A0ABS0ZUB0</accession>
<evidence type="ECO:0000313" key="2">
    <source>
        <dbReference type="EMBL" id="MBJ8382397.1"/>
    </source>
</evidence>
<dbReference type="SUPFAM" id="SSF49401">
    <property type="entry name" value="Bacterial adhesins"/>
    <property type="match status" value="1"/>
</dbReference>
<gene>
    <name evidence="2" type="ORF">I6M88_15655</name>
</gene>
<organism evidence="2 3">
    <name type="scientific">Citrobacter sedlakii</name>
    <dbReference type="NCBI Taxonomy" id="67826"/>
    <lineage>
        <taxon>Bacteria</taxon>
        <taxon>Pseudomonadati</taxon>
        <taxon>Pseudomonadota</taxon>
        <taxon>Gammaproteobacteria</taxon>
        <taxon>Enterobacterales</taxon>
        <taxon>Enterobacteriaceae</taxon>
        <taxon>Citrobacter</taxon>
        <taxon>Citrobacter freundii complex</taxon>
    </lineage>
</organism>
<dbReference type="EMBL" id="JADWND010000007">
    <property type="protein sequence ID" value="MBJ8382397.1"/>
    <property type="molecule type" value="Genomic_DNA"/>
</dbReference>
<protein>
    <submittedName>
        <fullName evidence="2">Fimbrial protein</fullName>
    </submittedName>
</protein>
<dbReference type="Gene3D" id="2.60.40.1090">
    <property type="entry name" value="Fimbrial-type adhesion domain"/>
    <property type="match status" value="1"/>
</dbReference>
<dbReference type="Pfam" id="PF00419">
    <property type="entry name" value="Fimbrial"/>
    <property type="match status" value="1"/>
</dbReference>
<proteinExistence type="predicted"/>
<dbReference type="Proteomes" id="UP000746649">
    <property type="component" value="Unassembled WGS sequence"/>
</dbReference>
<name>A0ABS0ZUB0_9ENTR</name>
<dbReference type="InterPro" id="IPR036937">
    <property type="entry name" value="Adhesion_dom_fimbrial_sf"/>
</dbReference>
<dbReference type="InterPro" id="IPR000259">
    <property type="entry name" value="Adhesion_dom_fimbrial"/>
</dbReference>
<keyword evidence="3" id="KW-1185">Reference proteome</keyword>
<dbReference type="PANTHER" id="PTHR33420">
    <property type="entry name" value="FIMBRIAL SUBUNIT ELFA-RELATED"/>
    <property type="match status" value="1"/>
</dbReference>
<sequence>MKLIVLVNAAPPCTVTGGSVTFGDVLTTEVGKAEYIQPVKYSLNCNGRVSDYLKLQIQGAPVTINGESVLKTSASGLGIRIQTASDGTLVPLDNSNWLNFTYASTSGIPLEAALVKASGSELQAQEFSAAATLVVDYQ</sequence>
<reference evidence="2 3" key="1">
    <citation type="submission" date="2020-11" db="EMBL/GenBank/DDBJ databases">
        <title>Enhanced detection system for hospital associated transmission using whole genome sequencing surveillance.</title>
        <authorList>
            <person name="Harrison L.H."/>
            <person name="Van Tyne D."/>
            <person name="Marsh J.W."/>
            <person name="Griffith M.P."/>
            <person name="Snyder D.J."/>
            <person name="Cooper V.S."/>
            <person name="Mustapha M."/>
        </authorList>
    </citation>
    <scope>NUCLEOTIDE SEQUENCE [LARGE SCALE GENOMIC DNA]</scope>
    <source>
        <strain evidence="2 3">CB00117</strain>
    </source>
</reference>
<comment type="caution">
    <text evidence="2">The sequence shown here is derived from an EMBL/GenBank/DDBJ whole genome shotgun (WGS) entry which is preliminary data.</text>
</comment>
<dbReference type="PANTHER" id="PTHR33420:SF34">
    <property type="entry name" value="MINOR FIMBRIAL SUBUNIT"/>
    <property type="match status" value="1"/>
</dbReference>
<dbReference type="InterPro" id="IPR050263">
    <property type="entry name" value="Bact_Fimbrial_Adh_Pro"/>
</dbReference>
<dbReference type="InterPro" id="IPR008966">
    <property type="entry name" value="Adhesion_dom_sf"/>
</dbReference>
<feature type="domain" description="Fimbrial-type adhesion" evidence="1">
    <location>
        <begin position="7"/>
        <end position="138"/>
    </location>
</feature>
<evidence type="ECO:0000259" key="1">
    <source>
        <dbReference type="Pfam" id="PF00419"/>
    </source>
</evidence>
<evidence type="ECO:0000313" key="3">
    <source>
        <dbReference type="Proteomes" id="UP000746649"/>
    </source>
</evidence>
<dbReference type="GeneID" id="84234942"/>